<protein>
    <submittedName>
        <fullName evidence="2">Ferredoxin</fullName>
    </submittedName>
</protein>
<sequence>MAVDLKPPPGLRVGGICESGGHSIVLIAPDEPAFWPIFIAAPEYADGTADPMDRWSRRVIGASANAIGVEALFPSDPPYPPFVAWALLSGRFWSSPTGMLVDRRMGLFVSFRGALRVPGPPAKLNAHTSPCTDCDAPCLSACPVDAFTDGRYDTDACHRWLDTPAGGNCLAAGCLARRACPISKGCGRLPEQSAWHMRQFHP</sequence>
<feature type="domain" description="4Fe-4S ferredoxin-type" evidence="1">
    <location>
        <begin position="120"/>
        <end position="152"/>
    </location>
</feature>
<organism evidence="2 3">
    <name type="scientific">Paracoccus albicereus</name>
    <dbReference type="NCBI Taxonomy" id="2922394"/>
    <lineage>
        <taxon>Bacteria</taxon>
        <taxon>Pseudomonadati</taxon>
        <taxon>Pseudomonadota</taxon>
        <taxon>Alphaproteobacteria</taxon>
        <taxon>Rhodobacterales</taxon>
        <taxon>Paracoccaceae</taxon>
        <taxon>Paracoccus</taxon>
    </lineage>
</organism>
<name>A0ABT1MT72_9RHOB</name>
<dbReference type="InterPro" id="IPR017896">
    <property type="entry name" value="4Fe4S_Fe-S-bd"/>
</dbReference>
<accession>A0ABT1MT72</accession>
<keyword evidence="3" id="KW-1185">Reference proteome</keyword>
<reference evidence="2 3" key="1">
    <citation type="submission" date="2022-03" db="EMBL/GenBank/DDBJ databases">
        <authorList>
            <person name="He Y."/>
        </authorList>
    </citation>
    <scope>NUCLEOTIDE SEQUENCE [LARGE SCALE GENOMIC DNA]</scope>
    <source>
        <strain evidence="2 3">TK19116</strain>
    </source>
</reference>
<dbReference type="EMBL" id="JAKZEU010000003">
    <property type="protein sequence ID" value="MCQ0970716.1"/>
    <property type="molecule type" value="Genomic_DNA"/>
</dbReference>
<dbReference type="RefSeq" id="WP_255329728.1">
    <property type="nucleotide sequence ID" value="NZ_JAKZEU010000003.1"/>
</dbReference>
<dbReference type="PROSITE" id="PS51379">
    <property type="entry name" value="4FE4S_FER_2"/>
    <property type="match status" value="1"/>
</dbReference>
<proteinExistence type="predicted"/>
<evidence type="ECO:0000313" key="3">
    <source>
        <dbReference type="Proteomes" id="UP001203945"/>
    </source>
</evidence>
<comment type="caution">
    <text evidence="2">The sequence shown here is derived from an EMBL/GenBank/DDBJ whole genome shotgun (WGS) entry which is preliminary data.</text>
</comment>
<evidence type="ECO:0000313" key="2">
    <source>
        <dbReference type="EMBL" id="MCQ0970716.1"/>
    </source>
</evidence>
<dbReference type="Proteomes" id="UP001203945">
    <property type="component" value="Unassembled WGS sequence"/>
</dbReference>
<evidence type="ECO:0000259" key="1">
    <source>
        <dbReference type="PROSITE" id="PS51379"/>
    </source>
</evidence>
<gene>
    <name evidence="2" type="ORF">MLD63_09800</name>
</gene>